<dbReference type="AlphaFoldDB" id="A0A4Z2JDY4"/>
<organism evidence="1 2">
    <name type="scientific">Liparis tanakae</name>
    <name type="common">Tanaka's snailfish</name>
    <dbReference type="NCBI Taxonomy" id="230148"/>
    <lineage>
        <taxon>Eukaryota</taxon>
        <taxon>Metazoa</taxon>
        <taxon>Chordata</taxon>
        <taxon>Craniata</taxon>
        <taxon>Vertebrata</taxon>
        <taxon>Euteleostomi</taxon>
        <taxon>Actinopterygii</taxon>
        <taxon>Neopterygii</taxon>
        <taxon>Teleostei</taxon>
        <taxon>Neoteleostei</taxon>
        <taxon>Acanthomorphata</taxon>
        <taxon>Eupercaria</taxon>
        <taxon>Perciformes</taxon>
        <taxon>Cottioidei</taxon>
        <taxon>Cottales</taxon>
        <taxon>Liparidae</taxon>
        <taxon>Liparis</taxon>
    </lineage>
</organism>
<comment type="caution">
    <text evidence="1">The sequence shown here is derived from an EMBL/GenBank/DDBJ whole genome shotgun (WGS) entry which is preliminary data.</text>
</comment>
<accession>A0A4Z2JDY4</accession>
<protein>
    <submittedName>
        <fullName evidence="1">Uncharacterized protein</fullName>
    </submittedName>
</protein>
<gene>
    <name evidence="1" type="ORF">EYF80_001832</name>
</gene>
<dbReference type="EMBL" id="SRLO01000008">
    <property type="protein sequence ID" value="TNN87868.1"/>
    <property type="molecule type" value="Genomic_DNA"/>
</dbReference>
<reference evidence="1 2" key="1">
    <citation type="submission" date="2019-03" db="EMBL/GenBank/DDBJ databases">
        <title>First draft genome of Liparis tanakae, snailfish: a comprehensive survey of snailfish specific genes.</title>
        <authorList>
            <person name="Kim W."/>
            <person name="Song I."/>
            <person name="Jeong J.-H."/>
            <person name="Kim D."/>
            <person name="Kim S."/>
            <person name="Ryu S."/>
            <person name="Song J.Y."/>
            <person name="Lee S.K."/>
        </authorList>
    </citation>
    <scope>NUCLEOTIDE SEQUENCE [LARGE SCALE GENOMIC DNA]</scope>
    <source>
        <tissue evidence="1">Muscle</tissue>
    </source>
</reference>
<sequence length="62" mass="6940">MKSLDLKVQRGDIQLVTCEAITIEMAWRQREGSGALVVMEQALDCPVTSVVLMQQLQLCQMC</sequence>
<keyword evidence="2" id="KW-1185">Reference proteome</keyword>
<proteinExistence type="predicted"/>
<evidence type="ECO:0000313" key="2">
    <source>
        <dbReference type="Proteomes" id="UP000314294"/>
    </source>
</evidence>
<name>A0A4Z2JDY4_9TELE</name>
<evidence type="ECO:0000313" key="1">
    <source>
        <dbReference type="EMBL" id="TNN87868.1"/>
    </source>
</evidence>
<dbReference type="Proteomes" id="UP000314294">
    <property type="component" value="Unassembled WGS sequence"/>
</dbReference>